<organism evidence="3 4">
    <name type="scientific">Streptomyces cyaneogriseus subsp. noncyanogenus</name>
    <dbReference type="NCBI Taxonomy" id="477245"/>
    <lineage>
        <taxon>Bacteria</taxon>
        <taxon>Bacillati</taxon>
        <taxon>Actinomycetota</taxon>
        <taxon>Actinomycetes</taxon>
        <taxon>Kitasatosporales</taxon>
        <taxon>Streptomycetaceae</taxon>
        <taxon>Streptomyces</taxon>
    </lineage>
</organism>
<dbReference type="CDD" id="cd01097">
    <property type="entry name" value="Tetrahydromethanopterin_reductase"/>
    <property type="match status" value="1"/>
</dbReference>
<reference evidence="3 4" key="1">
    <citation type="submission" date="2015-02" db="EMBL/GenBank/DDBJ databases">
        <title>Genome sequence of thermotolerant Streptomyces cyaneogriseus subsp. Noncyanogenus NMWT1, the producer of nematocidal antibiotics nemadectin.</title>
        <authorList>
            <person name="Wang H."/>
            <person name="Li C."/>
            <person name="Xiang W."/>
            <person name="Wang X."/>
        </authorList>
    </citation>
    <scope>NUCLEOTIDE SEQUENCE [LARGE SCALE GENOMIC DNA]</scope>
    <source>
        <strain evidence="3 4">NMWT 1</strain>
    </source>
</reference>
<sequence length="327" mass="35094">MTDTPSLPHLSVLLPTLARHPQEFLPFMSLVQQTTARRLWTGQPLLMDACQGFAYGAGKGFRVPVGTAVALAPTRHPFEAALQARGLAMTTGHTVEMGFGPGDPVFQRGLLGRPWRSPLTAMREFIVVCRELLAGGPVKLRGEYYTLLGRQGATRHPRVRLGLGVLRPAMARLAGEVADTAITWLTPPAYIAGTLRPAMLAGAERAGRPAPRVVAAVHVALDRDGRDPLDLLYRTSAGHLRAAHYLDMLDRAGVPTDRDDWRIAAKGLIEAGVFLYGDPGTLAAGLRGYAEAGVDEVILNLHGAATTQGVQETLDELRAVLELGAVR</sequence>
<protein>
    <recommendedName>
        <fullName evidence="2">Luciferase-like domain-containing protein</fullName>
    </recommendedName>
</protein>
<dbReference type="Proteomes" id="UP000032234">
    <property type="component" value="Chromosome"/>
</dbReference>
<dbReference type="RefSeq" id="WP_044378391.1">
    <property type="nucleotide sequence ID" value="NZ_CP010849.1"/>
</dbReference>
<keyword evidence="1" id="KW-0560">Oxidoreductase</keyword>
<dbReference type="EMBL" id="CP010849">
    <property type="protein sequence ID" value="AJP00386.1"/>
    <property type="molecule type" value="Genomic_DNA"/>
</dbReference>
<accession>A0A0C5G8N6</accession>
<dbReference type="SUPFAM" id="SSF51679">
    <property type="entry name" value="Bacterial luciferase-like"/>
    <property type="match status" value="1"/>
</dbReference>
<dbReference type="HOGENOM" id="CLU_027853_5_4_11"/>
<dbReference type="InterPro" id="IPR050564">
    <property type="entry name" value="F420-G6PD/mer"/>
</dbReference>
<evidence type="ECO:0000256" key="1">
    <source>
        <dbReference type="ARBA" id="ARBA00023002"/>
    </source>
</evidence>
<feature type="domain" description="Luciferase-like" evidence="2">
    <location>
        <begin position="33"/>
        <end position="296"/>
    </location>
</feature>
<keyword evidence="4" id="KW-1185">Reference proteome</keyword>
<dbReference type="STRING" id="477245.TU94_01375"/>
<evidence type="ECO:0000313" key="4">
    <source>
        <dbReference type="Proteomes" id="UP000032234"/>
    </source>
</evidence>
<proteinExistence type="predicted"/>
<dbReference type="InterPro" id="IPR036661">
    <property type="entry name" value="Luciferase-like_sf"/>
</dbReference>
<dbReference type="AlphaFoldDB" id="A0A0C5G8N6"/>
<dbReference type="KEGG" id="scw:TU94_01375"/>
<evidence type="ECO:0000259" key="2">
    <source>
        <dbReference type="Pfam" id="PF00296"/>
    </source>
</evidence>
<dbReference type="PANTHER" id="PTHR43244:SF1">
    <property type="entry name" value="5,10-METHYLENETETRAHYDROMETHANOPTERIN REDUCTASE"/>
    <property type="match status" value="1"/>
</dbReference>
<dbReference type="PANTHER" id="PTHR43244">
    <property type="match status" value="1"/>
</dbReference>
<dbReference type="Pfam" id="PF00296">
    <property type="entry name" value="Bac_luciferase"/>
    <property type="match status" value="1"/>
</dbReference>
<dbReference type="PATRIC" id="fig|477245.3.peg.321"/>
<name>A0A0C5G8N6_9ACTN</name>
<evidence type="ECO:0000313" key="3">
    <source>
        <dbReference type="EMBL" id="AJP00386.1"/>
    </source>
</evidence>
<gene>
    <name evidence="3" type="ORF">TU94_01375</name>
</gene>
<dbReference type="GO" id="GO:0016705">
    <property type="term" value="F:oxidoreductase activity, acting on paired donors, with incorporation or reduction of molecular oxygen"/>
    <property type="evidence" value="ECO:0007669"/>
    <property type="project" value="InterPro"/>
</dbReference>
<dbReference type="Gene3D" id="3.20.20.30">
    <property type="entry name" value="Luciferase-like domain"/>
    <property type="match status" value="1"/>
</dbReference>
<dbReference type="InterPro" id="IPR011251">
    <property type="entry name" value="Luciferase-like_dom"/>
</dbReference>